<sequence length="171" mass="18574">MLIRTIEPQDTLNVTALIQTAFTASEHGYGGEAELVNELRKDATYQATLEVVAVDQQTIVGHGLLSEIQIGKYRGLALAPLAVLSTQQRQGIGGQIIQALETRAQQAGYRLISILGDPQYYSRLGYEPANDYQITAPFEVPADAYLIKALVPDGLNAVHGMVSYRPAFGIE</sequence>
<gene>
    <name evidence="4" type="ORF">FC69_GL001464</name>
</gene>
<dbReference type="RefSeq" id="WP_025082660.1">
    <property type="nucleotide sequence ID" value="NZ_AZEX01000040.1"/>
</dbReference>
<accession>A0A0R1RRX1</accession>
<protein>
    <submittedName>
        <fullName evidence="4">GNAT family acetyltransferase</fullName>
    </submittedName>
</protein>
<feature type="domain" description="N-acetyltransferase" evidence="3">
    <location>
        <begin position="1"/>
        <end position="152"/>
    </location>
</feature>
<dbReference type="InterPro" id="IPR050832">
    <property type="entry name" value="Bact_Acetyltransf"/>
</dbReference>
<dbReference type="Pfam" id="PF13508">
    <property type="entry name" value="Acetyltransf_7"/>
    <property type="match status" value="1"/>
</dbReference>
<evidence type="ECO:0000256" key="1">
    <source>
        <dbReference type="ARBA" id="ARBA00022679"/>
    </source>
</evidence>
<dbReference type="Proteomes" id="UP000051264">
    <property type="component" value="Unassembled WGS sequence"/>
</dbReference>
<dbReference type="PANTHER" id="PTHR43877:SF1">
    <property type="entry name" value="ACETYLTRANSFERASE"/>
    <property type="match status" value="1"/>
</dbReference>
<dbReference type="SUPFAM" id="SSF55729">
    <property type="entry name" value="Acyl-CoA N-acyltransferases (Nat)"/>
    <property type="match status" value="1"/>
</dbReference>
<dbReference type="EMBL" id="AZEX01000040">
    <property type="protein sequence ID" value="KRL59879.1"/>
    <property type="molecule type" value="Genomic_DNA"/>
</dbReference>
<keyword evidence="1 4" id="KW-0808">Transferase</keyword>
<dbReference type="eggNOG" id="COG3153">
    <property type="taxonomic scope" value="Bacteria"/>
</dbReference>
<reference evidence="4 5" key="1">
    <citation type="journal article" date="2015" name="Genome Announc.">
        <title>Expanding the biotechnology potential of lactobacilli through comparative genomics of 213 strains and associated genera.</title>
        <authorList>
            <person name="Sun Z."/>
            <person name="Harris H.M."/>
            <person name="McCann A."/>
            <person name="Guo C."/>
            <person name="Argimon S."/>
            <person name="Zhang W."/>
            <person name="Yang X."/>
            <person name="Jeffery I.B."/>
            <person name="Cooney J.C."/>
            <person name="Kagawa T.F."/>
            <person name="Liu W."/>
            <person name="Song Y."/>
            <person name="Salvetti E."/>
            <person name="Wrobel A."/>
            <person name="Rasinkangas P."/>
            <person name="Parkhill J."/>
            <person name="Rea M.C."/>
            <person name="O'Sullivan O."/>
            <person name="Ritari J."/>
            <person name="Douillard F.P."/>
            <person name="Paul Ross R."/>
            <person name="Yang R."/>
            <person name="Briner A.E."/>
            <person name="Felis G.E."/>
            <person name="de Vos W.M."/>
            <person name="Barrangou R."/>
            <person name="Klaenhammer T.R."/>
            <person name="Caufield P.W."/>
            <person name="Cui Y."/>
            <person name="Zhang H."/>
            <person name="O'Toole P.W."/>
        </authorList>
    </citation>
    <scope>NUCLEOTIDE SEQUENCE [LARGE SCALE GENOMIC DNA]</scope>
    <source>
        <strain evidence="4 5">DSM 14340</strain>
    </source>
</reference>
<keyword evidence="2" id="KW-0012">Acyltransferase</keyword>
<dbReference type="GO" id="GO:0016747">
    <property type="term" value="F:acyltransferase activity, transferring groups other than amino-acyl groups"/>
    <property type="evidence" value="ECO:0007669"/>
    <property type="project" value="InterPro"/>
</dbReference>
<dbReference type="STRING" id="1423747.FC69_GL001464"/>
<dbReference type="InterPro" id="IPR016181">
    <property type="entry name" value="Acyl_CoA_acyltransferase"/>
</dbReference>
<dbReference type="AlphaFoldDB" id="A0A0R1RRX1"/>
<dbReference type="PATRIC" id="fig|1423747.3.peg.1491"/>
<organism evidence="4 5">
    <name type="scientific">Latilactobacillus fuchuensis DSM 14340 = JCM 11249</name>
    <dbReference type="NCBI Taxonomy" id="1423747"/>
    <lineage>
        <taxon>Bacteria</taxon>
        <taxon>Bacillati</taxon>
        <taxon>Bacillota</taxon>
        <taxon>Bacilli</taxon>
        <taxon>Lactobacillales</taxon>
        <taxon>Lactobacillaceae</taxon>
        <taxon>Latilactobacillus</taxon>
    </lineage>
</organism>
<evidence type="ECO:0000259" key="3">
    <source>
        <dbReference type="PROSITE" id="PS51186"/>
    </source>
</evidence>
<name>A0A0R1RRX1_9LACO</name>
<evidence type="ECO:0000313" key="4">
    <source>
        <dbReference type="EMBL" id="KRL59879.1"/>
    </source>
</evidence>
<proteinExistence type="predicted"/>
<comment type="caution">
    <text evidence="4">The sequence shown here is derived from an EMBL/GenBank/DDBJ whole genome shotgun (WGS) entry which is preliminary data.</text>
</comment>
<evidence type="ECO:0000313" key="5">
    <source>
        <dbReference type="Proteomes" id="UP000051264"/>
    </source>
</evidence>
<dbReference type="Gene3D" id="3.40.630.30">
    <property type="match status" value="1"/>
</dbReference>
<dbReference type="OrthoDB" id="9797178at2"/>
<dbReference type="CDD" id="cd04301">
    <property type="entry name" value="NAT_SF"/>
    <property type="match status" value="1"/>
</dbReference>
<dbReference type="PROSITE" id="PS51186">
    <property type="entry name" value="GNAT"/>
    <property type="match status" value="1"/>
</dbReference>
<evidence type="ECO:0000256" key="2">
    <source>
        <dbReference type="ARBA" id="ARBA00023315"/>
    </source>
</evidence>
<dbReference type="InterPro" id="IPR000182">
    <property type="entry name" value="GNAT_dom"/>
</dbReference>
<dbReference type="PANTHER" id="PTHR43877">
    <property type="entry name" value="AMINOALKYLPHOSPHONATE N-ACETYLTRANSFERASE-RELATED-RELATED"/>
    <property type="match status" value="1"/>
</dbReference>